<gene>
    <name evidence="2" type="ORF">FEV53_06065</name>
</gene>
<evidence type="ECO:0000313" key="2">
    <source>
        <dbReference type="EMBL" id="TRD22283.1"/>
    </source>
</evidence>
<comment type="caution">
    <text evidence="2">The sequence shown here is derived from an EMBL/GenBank/DDBJ whole genome shotgun (WGS) entry which is preliminary data.</text>
</comment>
<protein>
    <submittedName>
        <fullName evidence="2">Uncharacterized protein</fullName>
    </submittedName>
</protein>
<evidence type="ECO:0000256" key="1">
    <source>
        <dbReference type="SAM" id="Phobius"/>
    </source>
</evidence>
<dbReference type="Proteomes" id="UP000318590">
    <property type="component" value="Unassembled WGS sequence"/>
</dbReference>
<reference evidence="2 3" key="1">
    <citation type="submission" date="2019-06" db="EMBL/GenBank/DDBJ databases">
        <title>Paenimaribius caenipelagi gen. nov., sp. nov., isolated from a tidal flat.</title>
        <authorList>
            <person name="Yoon J.-H."/>
        </authorList>
    </citation>
    <scope>NUCLEOTIDE SEQUENCE [LARGE SCALE GENOMIC DNA]</scope>
    <source>
        <strain evidence="2 3">JBTF-M29</strain>
    </source>
</reference>
<feature type="transmembrane region" description="Helical" evidence="1">
    <location>
        <begin position="106"/>
        <end position="133"/>
    </location>
</feature>
<dbReference type="RefSeq" id="WP_142833919.1">
    <property type="nucleotide sequence ID" value="NZ_VFSV01000007.1"/>
</dbReference>
<dbReference type="OrthoDB" id="7822309at2"/>
<accession>A0A547Q7E5</accession>
<keyword evidence="1" id="KW-0472">Membrane</keyword>
<keyword evidence="1" id="KW-1133">Transmembrane helix</keyword>
<dbReference type="EMBL" id="VFSV01000007">
    <property type="protein sequence ID" value="TRD22283.1"/>
    <property type="molecule type" value="Genomic_DNA"/>
</dbReference>
<dbReference type="AlphaFoldDB" id="A0A547Q7E5"/>
<name>A0A547Q7E5_9RHOB</name>
<keyword evidence="1" id="KW-0812">Transmembrane</keyword>
<evidence type="ECO:0000313" key="3">
    <source>
        <dbReference type="Proteomes" id="UP000318590"/>
    </source>
</evidence>
<proteinExistence type="predicted"/>
<organism evidence="2 3">
    <name type="scientific">Palleronia caenipelagi</name>
    <dbReference type="NCBI Taxonomy" id="2489174"/>
    <lineage>
        <taxon>Bacteria</taxon>
        <taxon>Pseudomonadati</taxon>
        <taxon>Pseudomonadota</taxon>
        <taxon>Alphaproteobacteria</taxon>
        <taxon>Rhodobacterales</taxon>
        <taxon>Roseobacteraceae</taxon>
        <taxon>Palleronia</taxon>
    </lineage>
</organism>
<sequence>MTALSKFERLEAPGIWHPEGDGTPRDVIVSLGDRSLSITGVDDIPVAHWFLPSIERLNPGKIPAMFGPGFETDEQLEIEDDLMIEAIGTIRKSVRRTQPKRGRVRLILSGTLFALLLVAAGLWAPVALIRYAASVTPDETRQEIDRQLIEELPEQPSGLSCRGDAASRNALSLLLVSLGWSDLNKVKVLPNWPGGATILPGGTLLLDASKIENSTDFRPIAKQILAARHAARVGDPLRSYLDGRSAYHLIMSKKMSETDISDQAERLLSRPPPTVSSAINAEVDRASEILTERQWAALQRICQV</sequence>
<keyword evidence="3" id="KW-1185">Reference proteome</keyword>